<reference evidence="1" key="2">
    <citation type="submission" date="2018-08" db="UniProtKB">
        <authorList>
            <consortium name="EnsemblPlants"/>
        </authorList>
    </citation>
    <scope>IDENTIFICATION</scope>
    <source>
        <strain evidence="1">Yugu1</strain>
    </source>
</reference>
<organism evidence="1 2">
    <name type="scientific">Setaria italica</name>
    <name type="common">Foxtail millet</name>
    <name type="synonym">Panicum italicum</name>
    <dbReference type="NCBI Taxonomy" id="4555"/>
    <lineage>
        <taxon>Eukaryota</taxon>
        <taxon>Viridiplantae</taxon>
        <taxon>Streptophyta</taxon>
        <taxon>Embryophyta</taxon>
        <taxon>Tracheophyta</taxon>
        <taxon>Spermatophyta</taxon>
        <taxon>Magnoliopsida</taxon>
        <taxon>Liliopsida</taxon>
        <taxon>Poales</taxon>
        <taxon>Poaceae</taxon>
        <taxon>PACMAD clade</taxon>
        <taxon>Panicoideae</taxon>
        <taxon>Panicodae</taxon>
        <taxon>Paniceae</taxon>
        <taxon>Cenchrinae</taxon>
        <taxon>Setaria</taxon>
    </lineage>
</organism>
<keyword evidence="2" id="KW-1185">Reference proteome</keyword>
<dbReference type="AlphaFoldDB" id="K4ANN3"/>
<name>K4ANN3_SETIT</name>
<sequence>MLVCSACAITSWCDFLCCIEVRLLHFSILTQSYG</sequence>
<dbReference type="EnsemblPlants" id="KQK87513">
    <property type="protein sequence ID" value="KQK87513"/>
    <property type="gene ID" value="SETIT_040530mg"/>
</dbReference>
<proteinExistence type="predicted"/>
<reference evidence="2" key="1">
    <citation type="journal article" date="2012" name="Nat. Biotechnol.">
        <title>Reference genome sequence of the model plant Setaria.</title>
        <authorList>
            <person name="Bennetzen J.L."/>
            <person name="Schmutz J."/>
            <person name="Wang H."/>
            <person name="Percifield R."/>
            <person name="Hawkins J."/>
            <person name="Pontaroli A.C."/>
            <person name="Estep M."/>
            <person name="Feng L."/>
            <person name="Vaughn J.N."/>
            <person name="Grimwood J."/>
            <person name="Jenkins J."/>
            <person name="Barry K."/>
            <person name="Lindquist E."/>
            <person name="Hellsten U."/>
            <person name="Deshpande S."/>
            <person name="Wang X."/>
            <person name="Wu X."/>
            <person name="Mitros T."/>
            <person name="Triplett J."/>
            <person name="Yang X."/>
            <person name="Ye C.Y."/>
            <person name="Mauro-Herrera M."/>
            <person name="Wang L."/>
            <person name="Li P."/>
            <person name="Sharma M."/>
            <person name="Sharma R."/>
            <person name="Ronald P.C."/>
            <person name="Panaud O."/>
            <person name="Kellogg E.A."/>
            <person name="Brutnell T.P."/>
            <person name="Doust A.N."/>
            <person name="Tuskan G.A."/>
            <person name="Rokhsar D."/>
            <person name="Devos K.M."/>
        </authorList>
    </citation>
    <scope>NUCLEOTIDE SEQUENCE [LARGE SCALE GENOMIC DNA]</scope>
    <source>
        <strain evidence="2">cv. Yugu1</strain>
    </source>
</reference>
<evidence type="ECO:0000313" key="1">
    <source>
        <dbReference type="EnsemblPlants" id="KQK87513"/>
    </source>
</evidence>
<dbReference type="EMBL" id="AGNK02005410">
    <property type="status" value="NOT_ANNOTATED_CDS"/>
    <property type="molecule type" value="Genomic_DNA"/>
</dbReference>
<dbReference type="InParanoid" id="K4ANN3"/>
<evidence type="ECO:0000313" key="2">
    <source>
        <dbReference type="Proteomes" id="UP000004995"/>
    </source>
</evidence>
<dbReference type="Gramene" id="KQK87513">
    <property type="protein sequence ID" value="KQK87513"/>
    <property type="gene ID" value="SETIT_040530mg"/>
</dbReference>
<dbReference type="Proteomes" id="UP000004995">
    <property type="component" value="Unassembled WGS sequence"/>
</dbReference>
<accession>K4ANN3</accession>
<protein>
    <submittedName>
        <fullName evidence="1">Uncharacterized protein</fullName>
    </submittedName>
</protein>
<dbReference type="HOGENOM" id="CLU_3377974_0_0_1"/>